<evidence type="ECO:0000313" key="6">
    <source>
        <dbReference type="Proteomes" id="UP000244069"/>
    </source>
</evidence>
<feature type="signal peptide" evidence="3">
    <location>
        <begin position="1"/>
        <end position="20"/>
    </location>
</feature>
<proteinExistence type="predicted"/>
<evidence type="ECO:0000313" key="5">
    <source>
        <dbReference type="EMBL" id="PTX47410.1"/>
    </source>
</evidence>
<dbReference type="SUPFAM" id="SSF47384">
    <property type="entry name" value="Homodimeric domain of signal transducing histidine kinase"/>
    <property type="match status" value="1"/>
</dbReference>
<protein>
    <submittedName>
        <fullName evidence="5">ABC-type amino acid transport substrate-binding protein</fullName>
    </submittedName>
</protein>
<keyword evidence="2" id="KW-1133">Transmembrane helix</keyword>
<evidence type="ECO:0000259" key="4">
    <source>
        <dbReference type="SMART" id="SM00062"/>
    </source>
</evidence>
<dbReference type="Proteomes" id="UP000244069">
    <property type="component" value="Unassembled WGS sequence"/>
</dbReference>
<keyword evidence="2" id="KW-0472">Membrane</keyword>
<evidence type="ECO:0000256" key="2">
    <source>
        <dbReference type="SAM" id="Phobius"/>
    </source>
</evidence>
<sequence>MISRWFALLLLLCGGTTARAETWRVVYNEFPPYSTTTDSEQPVGFAIDLLRAAVSDLDVELVFILADNPGAAMQMLADGDADLHPHLAPNSTRAEVLNFTTSIKSIQVRAYQRRDRPEPADTSQLAGLRIGVAAGSLPDFIASRYQDASVVRLQDNNALFFALAKGDVDLAFYADNAFESIAVGLGVEGDYRPVGPVLSTRQVAMGVRRARPDILQPLDGRLRALVDTPEYWAIHATWFGDGESRWHASEMAWIGALFATATVGAAIFAVLVWRRSASSARDPHAAAAIVERDALHQLLESQKHEYEEYLDEARKRLQGASHALKSPLVSISGFAQMLC</sequence>
<accession>A0A2T6AUC2</accession>
<dbReference type="RefSeq" id="WP_107976384.1">
    <property type="nucleotide sequence ID" value="NZ_BMEZ01000014.1"/>
</dbReference>
<keyword evidence="2" id="KW-0812">Transmembrane</keyword>
<gene>
    <name evidence="5" type="ORF">C8N44_11234</name>
</gene>
<evidence type="ECO:0000256" key="3">
    <source>
        <dbReference type="SAM" id="SignalP"/>
    </source>
</evidence>
<keyword evidence="6" id="KW-1185">Reference proteome</keyword>
<dbReference type="SMART" id="SM00062">
    <property type="entry name" value="PBPb"/>
    <property type="match status" value="1"/>
</dbReference>
<feature type="domain" description="Solute-binding protein family 3/N-terminal" evidence="4">
    <location>
        <begin position="22"/>
        <end position="242"/>
    </location>
</feature>
<name>A0A2T6AUC2_9RHOB</name>
<dbReference type="Gene3D" id="3.40.190.10">
    <property type="entry name" value="Periplasmic binding protein-like II"/>
    <property type="match status" value="2"/>
</dbReference>
<comment type="caution">
    <text evidence="5">The sequence shown here is derived from an EMBL/GenBank/DDBJ whole genome shotgun (WGS) entry which is preliminary data.</text>
</comment>
<dbReference type="OrthoDB" id="9795133at2"/>
<dbReference type="SUPFAM" id="SSF53850">
    <property type="entry name" value="Periplasmic binding protein-like II"/>
    <property type="match status" value="1"/>
</dbReference>
<dbReference type="InterPro" id="IPR036097">
    <property type="entry name" value="HisK_dim/P_sf"/>
</dbReference>
<reference evidence="5 6" key="1">
    <citation type="submission" date="2018-04" db="EMBL/GenBank/DDBJ databases">
        <title>Genomic Encyclopedia of Archaeal and Bacterial Type Strains, Phase II (KMG-II): from individual species to whole genera.</title>
        <authorList>
            <person name="Goeker M."/>
        </authorList>
    </citation>
    <scope>NUCLEOTIDE SEQUENCE [LARGE SCALE GENOMIC DNA]</scope>
    <source>
        <strain evidence="5 6">DSM 29329</strain>
    </source>
</reference>
<keyword evidence="1 3" id="KW-0732">Signal</keyword>
<dbReference type="AlphaFoldDB" id="A0A2T6AUC2"/>
<dbReference type="PANTHER" id="PTHR35936">
    <property type="entry name" value="MEMBRANE-BOUND LYTIC MUREIN TRANSGLYCOSYLASE F"/>
    <property type="match status" value="1"/>
</dbReference>
<feature type="chain" id="PRO_5015605197" evidence="3">
    <location>
        <begin position="21"/>
        <end position="339"/>
    </location>
</feature>
<dbReference type="GO" id="GO:0000155">
    <property type="term" value="F:phosphorelay sensor kinase activity"/>
    <property type="evidence" value="ECO:0007669"/>
    <property type="project" value="InterPro"/>
</dbReference>
<dbReference type="EMBL" id="QBKN01000012">
    <property type="protein sequence ID" value="PTX47410.1"/>
    <property type="molecule type" value="Genomic_DNA"/>
</dbReference>
<evidence type="ECO:0000256" key="1">
    <source>
        <dbReference type="ARBA" id="ARBA00022729"/>
    </source>
</evidence>
<organism evidence="5 6">
    <name type="scientific">Allosediminivita pacifica</name>
    <dbReference type="NCBI Taxonomy" id="1267769"/>
    <lineage>
        <taxon>Bacteria</taxon>
        <taxon>Pseudomonadati</taxon>
        <taxon>Pseudomonadota</taxon>
        <taxon>Alphaproteobacteria</taxon>
        <taxon>Rhodobacterales</taxon>
        <taxon>Paracoccaceae</taxon>
        <taxon>Allosediminivita</taxon>
    </lineage>
</organism>
<feature type="transmembrane region" description="Helical" evidence="2">
    <location>
        <begin position="251"/>
        <end position="273"/>
    </location>
</feature>
<dbReference type="InterPro" id="IPR001638">
    <property type="entry name" value="Solute-binding_3/MltF_N"/>
</dbReference>
<dbReference type="Pfam" id="PF00497">
    <property type="entry name" value="SBP_bac_3"/>
    <property type="match status" value="1"/>
</dbReference>